<name>A0A834FN75_ORYME</name>
<evidence type="ECO:0000256" key="1">
    <source>
        <dbReference type="SAM" id="MobiDB-lite"/>
    </source>
</evidence>
<proteinExistence type="predicted"/>
<sequence length="108" mass="12204">MPPKMSAETMEVRPAPTQKPLVLEEKLHLPPGGCLCTQRNVFPQCRADARTNSKGVILLRLFKRPYLSERLKEREVKLCNGSRRQQYFLPNGSSSPASSHQESGGRFH</sequence>
<evidence type="ECO:0000313" key="3">
    <source>
        <dbReference type="Proteomes" id="UP000646548"/>
    </source>
</evidence>
<accession>A0A834FN75</accession>
<gene>
    <name evidence="2" type="ORF">FQA47_016026</name>
</gene>
<dbReference type="EMBL" id="WKFB01000067">
    <property type="protein sequence ID" value="KAF6737294.1"/>
    <property type="molecule type" value="Genomic_DNA"/>
</dbReference>
<evidence type="ECO:0000313" key="2">
    <source>
        <dbReference type="EMBL" id="KAF6737294.1"/>
    </source>
</evidence>
<organism evidence="2 3">
    <name type="scientific">Oryzias melastigma</name>
    <name type="common">Marine medaka</name>
    <dbReference type="NCBI Taxonomy" id="30732"/>
    <lineage>
        <taxon>Eukaryota</taxon>
        <taxon>Metazoa</taxon>
        <taxon>Chordata</taxon>
        <taxon>Craniata</taxon>
        <taxon>Vertebrata</taxon>
        <taxon>Euteleostomi</taxon>
        <taxon>Actinopterygii</taxon>
        <taxon>Neopterygii</taxon>
        <taxon>Teleostei</taxon>
        <taxon>Neoteleostei</taxon>
        <taxon>Acanthomorphata</taxon>
        <taxon>Ovalentaria</taxon>
        <taxon>Atherinomorphae</taxon>
        <taxon>Beloniformes</taxon>
        <taxon>Adrianichthyidae</taxon>
        <taxon>Oryziinae</taxon>
        <taxon>Oryzias</taxon>
    </lineage>
</organism>
<reference evidence="2" key="1">
    <citation type="journal article" name="BMC Genomics">
        <title>Long-read sequencing and de novo genome assembly of marine medaka (Oryzias melastigma).</title>
        <authorList>
            <person name="Liang P."/>
            <person name="Saqib H.S.A."/>
            <person name="Ni X."/>
            <person name="Shen Y."/>
        </authorList>
    </citation>
    <scope>NUCLEOTIDE SEQUENCE</scope>
    <source>
        <strain evidence="2">Bigg-433</strain>
    </source>
</reference>
<feature type="region of interest" description="Disordered" evidence="1">
    <location>
        <begin position="86"/>
        <end position="108"/>
    </location>
</feature>
<protein>
    <submittedName>
        <fullName evidence="2">Uncharacterized protein</fullName>
    </submittedName>
</protein>
<dbReference type="Proteomes" id="UP000646548">
    <property type="component" value="Unassembled WGS sequence"/>
</dbReference>
<feature type="compositionally biased region" description="Polar residues" evidence="1">
    <location>
        <begin position="91"/>
        <end position="102"/>
    </location>
</feature>
<comment type="caution">
    <text evidence="2">The sequence shown here is derived from an EMBL/GenBank/DDBJ whole genome shotgun (WGS) entry which is preliminary data.</text>
</comment>
<dbReference type="AlphaFoldDB" id="A0A834FN75"/>